<protein>
    <submittedName>
        <fullName evidence="2">Uncharacterized protein</fullName>
    </submittedName>
</protein>
<organism evidence="2 3">
    <name type="scientific">Halobaculum marinum</name>
    <dbReference type="NCBI Taxonomy" id="3031996"/>
    <lineage>
        <taxon>Archaea</taxon>
        <taxon>Methanobacteriati</taxon>
        <taxon>Methanobacteriota</taxon>
        <taxon>Stenosarchaea group</taxon>
        <taxon>Halobacteria</taxon>
        <taxon>Halobacteriales</taxon>
        <taxon>Haloferacaceae</taxon>
        <taxon>Halobaculum</taxon>
    </lineage>
</organism>
<keyword evidence="3" id="KW-1185">Reference proteome</keyword>
<reference evidence="2 3" key="1">
    <citation type="journal article" date="2019" name="Int. J. Syst. Evol. Microbiol.">
        <title>The Global Catalogue of Microorganisms (GCM) 10K type strain sequencing project: providing services to taxonomists for standard genome sequencing and annotation.</title>
        <authorList>
            <consortium name="The Broad Institute Genomics Platform"/>
            <consortium name="The Broad Institute Genome Sequencing Center for Infectious Disease"/>
            <person name="Wu L."/>
            <person name="Ma J."/>
        </authorList>
    </citation>
    <scope>NUCLEOTIDE SEQUENCE [LARGE SCALE GENOMIC DNA]</scope>
    <source>
        <strain evidence="2 3">DT55</strain>
    </source>
</reference>
<evidence type="ECO:0000313" key="3">
    <source>
        <dbReference type="Proteomes" id="UP001596388"/>
    </source>
</evidence>
<keyword evidence="1" id="KW-0472">Membrane</keyword>
<keyword evidence="1" id="KW-0812">Transmembrane</keyword>
<proteinExistence type="predicted"/>
<dbReference type="EMBL" id="JBHTAG010000003">
    <property type="protein sequence ID" value="MFC7098712.1"/>
    <property type="molecule type" value="Genomic_DNA"/>
</dbReference>
<dbReference type="Proteomes" id="UP001596388">
    <property type="component" value="Unassembled WGS sequence"/>
</dbReference>
<dbReference type="RefSeq" id="WP_276236742.1">
    <property type="nucleotide sequence ID" value="NZ_CP119989.1"/>
</dbReference>
<dbReference type="GeneID" id="79270354"/>
<accession>A0ABD5X539</accession>
<feature type="transmembrane region" description="Helical" evidence="1">
    <location>
        <begin position="32"/>
        <end position="51"/>
    </location>
</feature>
<feature type="transmembrane region" description="Helical" evidence="1">
    <location>
        <begin position="7"/>
        <end position="26"/>
    </location>
</feature>
<sequence length="59" mass="5991">MTGIIDLVLASPLNVVIVIAAVAVSGRLLVDGAYVAALGLLVPLAVLTYLAETDAALMR</sequence>
<gene>
    <name evidence="2" type="ORF">ACFQKD_15505</name>
</gene>
<dbReference type="AlphaFoldDB" id="A0ABD5X539"/>
<evidence type="ECO:0000313" key="2">
    <source>
        <dbReference type="EMBL" id="MFC7098712.1"/>
    </source>
</evidence>
<name>A0ABD5X539_9EURY</name>
<keyword evidence="1" id="KW-1133">Transmembrane helix</keyword>
<comment type="caution">
    <text evidence="2">The sequence shown here is derived from an EMBL/GenBank/DDBJ whole genome shotgun (WGS) entry which is preliminary data.</text>
</comment>
<evidence type="ECO:0000256" key="1">
    <source>
        <dbReference type="SAM" id="Phobius"/>
    </source>
</evidence>